<comment type="caution">
    <text evidence="2">The sequence shown here is derived from an EMBL/GenBank/DDBJ whole genome shotgun (WGS) entry which is preliminary data.</text>
</comment>
<proteinExistence type="predicted"/>
<evidence type="ECO:0000313" key="3">
    <source>
        <dbReference type="Proteomes" id="UP000245956"/>
    </source>
</evidence>
<gene>
    <name evidence="2" type="ORF">PCL_04045</name>
</gene>
<dbReference type="EMBL" id="LCWV01000001">
    <property type="protein sequence ID" value="PWI76851.1"/>
    <property type="molecule type" value="Genomic_DNA"/>
</dbReference>
<keyword evidence="1" id="KW-0732">Signal</keyword>
<dbReference type="AlphaFoldDB" id="A0A2U3EQT6"/>
<feature type="chain" id="PRO_5015743792" evidence="1">
    <location>
        <begin position="23"/>
        <end position="186"/>
    </location>
</feature>
<organism evidence="2 3">
    <name type="scientific">Purpureocillium lilacinum</name>
    <name type="common">Paecilomyces lilacinus</name>
    <dbReference type="NCBI Taxonomy" id="33203"/>
    <lineage>
        <taxon>Eukaryota</taxon>
        <taxon>Fungi</taxon>
        <taxon>Dikarya</taxon>
        <taxon>Ascomycota</taxon>
        <taxon>Pezizomycotina</taxon>
        <taxon>Sordariomycetes</taxon>
        <taxon>Hypocreomycetidae</taxon>
        <taxon>Hypocreales</taxon>
        <taxon>Ophiocordycipitaceae</taxon>
        <taxon>Purpureocillium</taxon>
    </lineage>
</organism>
<feature type="signal peptide" evidence="1">
    <location>
        <begin position="1"/>
        <end position="22"/>
    </location>
</feature>
<reference evidence="2 3" key="1">
    <citation type="journal article" date="2016" name="Front. Microbiol.">
        <title>Genome and transcriptome sequences reveal the specific parasitism of the nematophagous Purpureocillium lilacinum 36-1.</title>
        <authorList>
            <person name="Xie J."/>
            <person name="Li S."/>
            <person name="Mo C."/>
            <person name="Xiao X."/>
            <person name="Peng D."/>
            <person name="Wang G."/>
            <person name="Xiao Y."/>
        </authorList>
    </citation>
    <scope>NUCLEOTIDE SEQUENCE [LARGE SCALE GENOMIC DNA]</scope>
    <source>
        <strain evidence="2 3">36-1</strain>
    </source>
</reference>
<accession>A0A2U3EQT6</accession>
<name>A0A2U3EQT6_PURLI</name>
<sequence>MRFSLLSIAMAALGSFTTATAAAPLDARGVAVPAEGEWLEASVAQQRREALLESGLESRGLEGVSRSPSAVWENTHTHTHTLPHPSFVYPREPFQTVGTGWTGLQFHHTNFQLNTCYFSPFNYEQQVSFFHNTRSFGPAKGYQCALYSGYNNCADNTKIVDHLAYPGKDNFGDKNAHWGSYYCWKV</sequence>
<evidence type="ECO:0000313" key="2">
    <source>
        <dbReference type="EMBL" id="PWI76851.1"/>
    </source>
</evidence>
<evidence type="ECO:0000256" key="1">
    <source>
        <dbReference type="SAM" id="SignalP"/>
    </source>
</evidence>
<dbReference type="Proteomes" id="UP000245956">
    <property type="component" value="Unassembled WGS sequence"/>
</dbReference>
<protein>
    <submittedName>
        <fullName evidence="2">Uncharacterized protein</fullName>
    </submittedName>
</protein>